<keyword evidence="5" id="KW-0106">Calcium</keyword>
<evidence type="ECO:0000256" key="6">
    <source>
        <dbReference type="ARBA" id="ARBA00023288"/>
    </source>
</evidence>
<evidence type="ECO:0000256" key="1">
    <source>
        <dbReference type="ARBA" id="ARBA00006049"/>
    </source>
</evidence>
<dbReference type="InterPro" id="IPR028846">
    <property type="entry name" value="Recoverin"/>
</dbReference>
<dbReference type="GeneTree" id="ENSGT01050000247400"/>
<keyword evidence="6" id="KW-0449">Lipoprotein</keyword>
<proteinExistence type="inferred from homology"/>
<dbReference type="PANTHER" id="PTHR23055:SF198">
    <property type="entry name" value="NEURONAL CALCIUM SENSOR 1"/>
    <property type="match status" value="1"/>
</dbReference>
<comment type="subcellular location">
    <subcellularLocation>
        <location evidence="7">Postsynaptic density</location>
    </subcellularLocation>
</comment>
<evidence type="ECO:0000256" key="4">
    <source>
        <dbReference type="ARBA" id="ARBA00022737"/>
    </source>
</evidence>
<dbReference type="PROSITE" id="PS00018">
    <property type="entry name" value="EF_HAND_1"/>
    <property type="match status" value="1"/>
</dbReference>
<reference evidence="10" key="3">
    <citation type="submission" date="2025-09" db="UniProtKB">
        <authorList>
            <consortium name="Ensembl"/>
        </authorList>
    </citation>
    <scope>IDENTIFICATION</scope>
</reference>
<dbReference type="PROSITE" id="PS50222">
    <property type="entry name" value="EF_HAND_2"/>
    <property type="match status" value="1"/>
</dbReference>
<evidence type="ECO:0000256" key="7">
    <source>
        <dbReference type="ARBA" id="ARBA00034105"/>
    </source>
</evidence>
<evidence type="ECO:0000256" key="8">
    <source>
        <dbReference type="ARBA" id="ARBA00039972"/>
    </source>
</evidence>
<keyword evidence="3" id="KW-0479">Metal-binding</keyword>
<evidence type="ECO:0000256" key="3">
    <source>
        <dbReference type="ARBA" id="ARBA00022723"/>
    </source>
</evidence>
<dbReference type="SUPFAM" id="SSF47473">
    <property type="entry name" value="EF-hand"/>
    <property type="match status" value="1"/>
</dbReference>
<evidence type="ECO:0000259" key="9">
    <source>
        <dbReference type="PROSITE" id="PS50222"/>
    </source>
</evidence>
<dbReference type="GO" id="GO:0008048">
    <property type="term" value="F:calcium sensitive guanylate cyclase activator activity"/>
    <property type="evidence" value="ECO:0007669"/>
    <property type="project" value="TreeGrafter"/>
</dbReference>
<keyword evidence="4" id="KW-0677">Repeat</keyword>
<evidence type="ECO:0000256" key="5">
    <source>
        <dbReference type="ARBA" id="ARBA00022837"/>
    </source>
</evidence>
<protein>
    <recommendedName>
        <fullName evidence="8">Neuronal calcium sensor 1</fullName>
    </recommendedName>
</protein>
<evidence type="ECO:0000313" key="10">
    <source>
        <dbReference type="Ensembl" id="ENSFALP00000034062.1"/>
    </source>
</evidence>
<dbReference type="Gene3D" id="1.10.238.10">
    <property type="entry name" value="EF-hand"/>
    <property type="match status" value="2"/>
</dbReference>
<sequence length="528" mass="57303">ARLRDPALLRWDAQGPGPAPVGCFVGLLWLIPFFWGVGGAPGRGLHRCKSLCVRSASRRNRCCGRECSSCRCTGSVGEPGWGHAERRDSPVPALCPLSPASGQVARHSVACPQSFCGCKSGISIPNWSTRSVKRSRVGGLGAGSSSPVLDPEPQIREAVTEKEVQQWYKGFIKDCPSGQLDAAGFQKIYKQFFPFGDPTKFATFVFNVFDENKVSLGPRGTVQGSQGWWWWDGFGLWLPGTGGVKYSSTSWGVKLKQRSWREPPHLFQLRSHVGKGNEEAKQERRSTCCALVPLTKADKSCPCSTPEFLSCSCLFAAGMGTSSWITVLDINMHHSSLPAAFLDVPSQRAGRTLLDRSGGSALTPPFLPQDGRIEFSEFIQALSVTSRGTLDEKLRCKCSLWDAGGLSPTRVLGCVQGHSPSPLLLFCLAGAFKLYDLDNDGYITRNEMLDIVDAIYQMVVRGAGGAQGEQPLGVPAELELSSVGMLKHPQFLLWPFSVGGCGRRGQGNVWIWLLRVVLVPALSPCTLP</sequence>
<dbReference type="PANTHER" id="PTHR23055">
    <property type="entry name" value="CALCIUM BINDING PROTEINS"/>
    <property type="match status" value="1"/>
</dbReference>
<dbReference type="InterPro" id="IPR018247">
    <property type="entry name" value="EF_Hand_1_Ca_BS"/>
</dbReference>
<dbReference type="GO" id="GO:0014069">
    <property type="term" value="C:postsynaptic density"/>
    <property type="evidence" value="ECO:0007669"/>
    <property type="project" value="UniProtKB-SubCell"/>
</dbReference>
<reference evidence="10" key="2">
    <citation type="submission" date="2025-08" db="UniProtKB">
        <authorList>
            <consortium name="Ensembl"/>
        </authorList>
    </citation>
    <scope>IDENTIFICATION</scope>
</reference>
<evidence type="ECO:0000256" key="2">
    <source>
        <dbReference type="ARBA" id="ARBA00022707"/>
    </source>
</evidence>
<evidence type="ECO:0000313" key="11">
    <source>
        <dbReference type="Proteomes" id="UP000016665"/>
    </source>
</evidence>
<dbReference type="Pfam" id="PF13405">
    <property type="entry name" value="EF-hand_6"/>
    <property type="match status" value="1"/>
</dbReference>
<dbReference type="InterPro" id="IPR011992">
    <property type="entry name" value="EF-hand-dom_pair"/>
</dbReference>
<dbReference type="SMART" id="SM00054">
    <property type="entry name" value="EFh"/>
    <property type="match status" value="1"/>
</dbReference>
<keyword evidence="11" id="KW-1185">Reference proteome</keyword>
<dbReference type="Proteomes" id="UP000016665">
    <property type="component" value="Chromosome 17"/>
</dbReference>
<dbReference type="Ensembl" id="ENSFALT00000040912.1">
    <property type="protein sequence ID" value="ENSFALP00000034062.1"/>
    <property type="gene ID" value="ENSFALG00000026470.1"/>
</dbReference>
<organism evidence="10 11">
    <name type="scientific">Ficedula albicollis</name>
    <name type="common">Collared flycatcher</name>
    <name type="synonym">Muscicapa albicollis</name>
    <dbReference type="NCBI Taxonomy" id="59894"/>
    <lineage>
        <taxon>Eukaryota</taxon>
        <taxon>Metazoa</taxon>
        <taxon>Chordata</taxon>
        <taxon>Craniata</taxon>
        <taxon>Vertebrata</taxon>
        <taxon>Euteleostomi</taxon>
        <taxon>Archelosauria</taxon>
        <taxon>Archosauria</taxon>
        <taxon>Dinosauria</taxon>
        <taxon>Saurischia</taxon>
        <taxon>Theropoda</taxon>
        <taxon>Coelurosauria</taxon>
        <taxon>Aves</taxon>
        <taxon>Neognathae</taxon>
        <taxon>Neoaves</taxon>
        <taxon>Telluraves</taxon>
        <taxon>Australaves</taxon>
        <taxon>Passeriformes</taxon>
        <taxon>Muscicapidae</taxon>
        <taxon>Ficedula</taxon>
    </lineage>
</organism>
<comment type="similarity">
    <text evidence="1">Belongs to the recoverin family.</text>
</comment>
<reference evidence="10 11" key="1">
    <citation type="journal article" date="2012" name="Nature">
        <title>The genomic landscape of species divergence in Ficedula flycatchers.</title>
        <authorList>
            <person name="Ellegren H."/>
            <person name="Smeds L."/>
            <person name="Burri R."/>
            <person name="Olason P.I."/>
            <person name="Backstrom N."/>
            <person name="Kawakami T."/>
            <person name="Kunstner A."/>
            <person name="Makinen H."/>
            <person name="Nadachowska-Brzyska K."/>
            <person name="Qvarnstrom A."/>
            <person name="Uebbing S."/>
            <person name="Wolf J.B."/>
        </authorList>
    </citation>
    <scope>NUCLEOTIDE SEQUENCE [LARGE SCALE GENOMIC DNA]</scope>
</reference>
<name>A0A803WGF6_FICAL</name>
<feature type="domain" description="EF-hand" evidence="9">
    <location>
        <begin position="431"/>
        <end position="458"/>
    </location>
</feature>
<dbReference type="AlphaFoldDB" id="A0A803WGF6"/>
<dbReference type="InterPro" id="IPR002048">
    <property type="entry name" value="EF_hand_dom"/>
</dbReference>
<dbReference type="GO" id="GO:0005509">
    <property type="term" value="F:calcium ion binding"/>
    <property type="evidence" value="ECO:0007669"/>
    <property type="project" value="InterPro"/>
</dbReference>
<accession>A0A803WGF6</accession>
<keyword evidence="2" id="KW-0519">Myristate</keyword>